<evidence type="ECO:0000256" key="1">
    <source>
        <dbReference type="ARBA" id="ARBA00023125"/>
    </source>
</evidence>
<dbReference type="SUPFAM" id="SSF46689">
    <property type="entry name" value="Homeodomain-like"/>
    <property type="match status" value="1"/>
</dbReference>
<accession>A0A023X738</accession>
<keyword evidence="4" id="KW-1185">Reference proteome</keyword>
<dbReference type="InterPro" id="IPR001647">
    <property type="entry name" value="HTH_TetR"/>
</dbReference>
<dbReference type="InterPro" id="IPR009057">
    <property type="entry name" value="Homeodomain-like_sf"/>
</dbReference>
<reference evidence="3 4" key="1">
    <citation type="submission" date="2014-03" db="EMBL/GenBank/DDBJ databases">
        <title>Complete genome sequence of the Radio-Resistant Rubrobacter radiotolerans RSPS-4.</title>
        <authorList>
            <person name="Egas C.C."/>
            <person name="Barroso C.C."/>
            <person name="Froufe H.J.C."/>
            <person name="Pacheco J.J."/>
            <person name="Albuquerque L.L."/>
            <person name="da Costa M.M.S."/>
        </authorList>
    </citation>
    <scope>NUCLEOTIDE SEQUENCE [LARGE SCALE GENOMIC DNA]</scope>
    <source>
        <strain evidence="3 4">RSPS-4</strain>
        <plasmid evidence="3 4">1</plasmid>
    </source>
</reference>
<feature type="domain" description="HTH tetR-type" evidence="2">
    <location>
        <begin position="34"/>
        <end position="81"/>
    </location>
</feature>
<gene>
    <name evidence="3" type="ORF">RradSPS_2850</name>
</gene>
<dbReference type="GO" id="GO:0000976">
    <property type="term" value="F:transcription cis-regulatory region binding"/>
    <property type="evidence" value="ECO:0007669"/>
    <property type="project" value="TreeGrafter"/>
</dbReference>
<dbReference type="KEGG" id="rrd:RradSPS_2850"/>
<name>A0A023X738_RUBRA</name>
<dbReference type="PANTHER" id="PTHR30055:SF223">
    <property type="entry name" value="HTH-TYPE TRANSCRIPTIONAL REGULATOR UIDR"/>
    <property type="match status" value="1"/>
</dbReference>
<dbReference type="AlphaFoldDB" id="A0A023X738"/>
<dbReference type="GO" id="GO:0003700">
    <property type="term" value="F:DNA-binding transcription factor activity"/>
    <property type="evidence" value="ECO:0007669"/>
    <property type="project" value="TreeGrafter"/>
</dbReference>
<keyword evidence="1" id="KW-0238">DNA-binding</keyword>
<dbReference type="Proteomes" id="UP000025229">
    <property type="component" value="Plasmid 1"/>
</dbReference>
<proteinExistence type="predicted"/>
<organism evidence="3 4">
    <name type="scientific">Rubrobacter radiotolerans</name>
    <name type="common">Arthrobacter radiotolerans</name>
    <dbReference type="NCBI Taxonomy" id="42256"/>
    <lineage>
        <taxon>Bacteria</taxon>
        <taxon>Bacillati</taxon>
        <taxon>Actinomycetota</taxon>
        <taxon>Rubrobacteria</taxon>
        <taxon>Rubrobacterales</taxon>
        <taxon>Rubrobacteraceae</taxon>
        <taxon>Rubrobacter</taxon>
    </lineage>
</organism>
<evidence type="ECO:0000313" key="3">
    <source>
        <dbReference type="EMBL" id="AHY48133.1"/>
    </source>
</evidence>
<sequence>MIAHLVYNLLVQANTDNRGDDRRTFTERARRAQIVEAAIETIAELGYAKASFARIAERAGLSSTGLISYHFANKDELMEQIVVEVYTEGARFVVPRIRAESDASGMLRAYIESNLAFLAENREAMVAVTEVVSNLRKPDGTLRFDLATDEPQVSGTEWILEKGQEDGEFRPFDTRVMALAIRAAIDRSAGHFAAHPDLDWKAYAREMASVFEHATRKTDMPVTTREEEGE</sequence>
<dbReference type="Gene3D" id="1.10.357.10">
    <property type="entry name" value="Tetracycline Repressor, domain 2"/>
    <property type="match status" value="1"/>
</dbReference>
<dbReference type="SUPFAM" id="SSF48498">
    <property type="entry name" value="Tetracyclin repressor-like, C-terminal domain"/>
    <property type="match status" value="1"/>
</dbReference>
<evidence type="ECO:0000259" key="2">
    <source>
        <dbReference type="Pfam" id="PF00440"/>
    </source>
</evidence>
<dbReference type="EMBL" id="CP007515">
    <property type="protein sequence ID" value="AHY48133.1"/>
    <property type="molecule type" value="Genomic_DNA"/>
</dbReference>
<dbReference type="PANTHER" id="PTHR30055">
    <property type="entry name" value="HTH-TYPE TRANSCRIPTIONAL REGULATOR RUTR"/>
    <property type="match status" value="1"/>
</dbReference>
<dbReference type="eggNOG" id="COG1309">
    <property type="taxonomic scope" value="Bacteria"/>
</dbReference>
<dbReference type="Pfam" id="PF00440">
    <property type="entry name" value="TetR_N"/>
    <property type="match status" value="1"/>
</dbReference>
<dbReference type="Gene3D" id="1.10.10.60">
    <property type="entry name" value="Homeodomain-like"/>
    <property type="match status" value="1"/>
</dbReference>
<protein>
    <submittedName>
        <fullName evidence="3">Bacterial regulatory protein, tetR family</fullName>
    </submittedName>
</protein>
<dbReference type="InterPro" id="IPR050109">
    <property type="entry name" value="HTH-type_TetR-like_transc_reg"/>
</dbReference>
<evidence type="ECO:0000313" key="4">
    <source>
        <dbReference type="Proteomes" id="UP000025229"/>
    </source>
</evidence>
<geneLocation type="plasmid" evidence="3">
    <name>1</name>
</geneLocation>
<keyword evidence="3" id="KW-0614">Plasmid</keyword>
<dbReference type="PATRIC" id="fig|42256.3.peg.2903"/>
<dbReference type="InterPro" id="IPR036271">
    <property type="entry name" value="Tet_transcr_reg_TetR-rel_C_sf"/>
</dbReference>
<dbReference type="HOGENOM" id="CLU_069356_15_5_11"/>